<dbReference type="RefSeq" id="WP_377028907.1">
    <property type="nucleotide sequence ID" value="NZ_JBHOMY010000010.1"/>
</dbReference>
<dbReference type="EMBL" id="JBHOMY010000010">
    <property type="protein sequence ID" value="MFC1455934.1"/>
    <property type="molecule type" value="Genomic_DNA"/>
</dbReference>
<evidence type="ECO:0000313" key="3">
    <source>
        <dbReference type="Proteomes" id="UP001593940"/>
    </source>
</evidence>
<accession>A0ABV6Y3T0</accession>
<proteinExistence type="predicted"/>
<feature type="region of interest" description="Disordered" evidence="1">
    <location>
        <begin position="1"/>
        <end position="22"/>
    </location>
</feature>
<comment type="caution">
    <text evidence="2">The sequence shown here is derived from an EMBL/GenBank/DDBJ whole genome shotgun (WGS) entry which is preliminary data.</text>
</comment>
<protein>
    <recommendedName>
        <fullName evidence="4">DUF465 domain-containing protein</fullName>
    </recommendedName>
</protein>
<sequence length="89" mass="10013">MTSQNANSAASSDKAGGFAATVEDHPLVKSLRSILKEIDDQYERERQNFVATLPNTSAKDRALAMLKSRHHQRRENYVRELAALLERTS</sequence>
<name>A0ABV6Y3T0_9HYPH</name>
<evidence type="ECO:0000313" key="2">
    <source>
        <dbReference type="EMBL" id="MFC1455934.1"/>
    </source>
</evidence>
<reference evidence="2 3" key="1">
    <citation type="submission" date="2024-09" db="EMBL/GenBank/DDBJ databases">
        <title>Nodulacao em especies de Leguminosae Basais da Amazonia e Caracterizacao dos Rizobios e Bacterias Associadas aos Nodulos.</title>
        <authorList>
            <person name="Jambeiro I.C.A."/>
            <person name="Lopes I.S."/>
            <person name="Aguiar E.R.G.R."/>
            <person name="Santos A.F.J."/>
            <person name="Dos Santos J.M.F."/>
            <person name="Gross E."/>
        </authorList>
    </citation>
    <scope>NUCLEOTIDE SEQUENCE [LARGE SCALE GENOMIC DNA]</scope>
    <source>
        <strain evidence="2 3">BRUESC1165</strain>
    </source>
</reference>
<keyword evidence="3" id="KW-1185">Reference proteome</keyword>
<evidence type="ECO:0008006" key="4">
    <source>
        <dbReference type="Google" id="ProtNLM"/>
    </source>
</evidence>
<feature type="compositionally biased region" description="Polar residues" evidence="1">
    <location>
        <begin position="1"/>
        <end position="11"/>
    </location>
</feature>
<evidence type="ECO:0000256" key="1">
    <source>
        <dbReference type="SAM" id="MobiDB-lite"/>
    </source>
</evidence>
<gene>
    <name evidence="2" type="ORF">ACETIH_04165</name>
</gene>
<dbReference type="Proteomes" id="UP001593940">
    <property type="component" value="Unassembled WGS sequence"/>
</dbReference>
<organism evidence="2 3">
    <name type="scientific">Microvirga arabica</name>
    <dbReference type="NCBI Taxonomy" id="1128671"/>
    <lineage>
        <taxon>Bacteria</taxon>
        <taxon>Pseudomonadati</taxon>
        <taxon>Pseudomonadota</taxon>
        <taxon>Alphaproteobacteria</taxon>
        <taxon>Hyphomicrobiales</taxon>
        <taxon>Methylobacteriaceae</taxon>
        <taxon>Microvirga</taxon>
    </lineage>
</organism>